<protein>
    <submittedName>
        <fullName evidence="7">PLEC protein</fullName>
    </submittedName>
</protein>
<keyword evidence="5" id="KW-0965">Cell junction</keyword>
<feature type="non-terminal residue" evidence="7">
    <location>
        <position position="1382"/>
    </location>
</feature>
<feature type="non-terminal residue" evidence="7">
    <location>
        <position position="1"/>
    </location>
</feature>
<accession>A0A851E2W9</accession>
<name>A0A851E2W9_9CORV</name>
<evidence type="ECO:0000256" key="4">
    <source>
        <dbReference type="ARBA" id="ARBA00022737"/>
    </source>
</evidence>
<dbReference type="SUPFAM" id="SSF75399">
    <property type="entry name" value="Plakin repeat"/>
    <property type="match status" value="5"/>
</dbReference>
<dbReference type="Gene3D" id="3.90.1290.10">
    <property type="entry name" value="Plakin repeat"/>
    <property type="match status" value="5"/>
</dbReference>
<dbReference type="GO" id="GO:0005198">
    <property type="term" value="F:structural molecule activity"/>
    <property type="evidence" value="ECO:0007669"/>
    <property type="project" value="TreeGrafter"/>
</dbReference>
<dbReference type="GO" id="GO:1990254">
    <property type="term" value="F:keratin filament binding"/>
    <property type="evidence" value="ECO:0007669"/>
    <property type="project" value="TreeGrafter"/>
</dbReference>
<dbReference type="InterPro" id="IPR043197">
    <property type="entry name" value="Plakin"/>
</dbReference>
<dbReference type="PANTHER" id="PTHR23169:SF21">
    <property type="entry name" value="EPIPLAKIN"/>
    <property type="match status" value="1"/>
</dbReference>
<comment type="caution">
    <text evidence="7">The sequence shown here is derived from an EMBL/GenBank/DDBJ whole genome shotgun (WGS) entry which is preliminary data.</text>
</comment>
<keyword evidence="6" id="KW-0175">Coiled coil</keyword>
<dbReference type="InterPro" id="IPR035915">
    <property type="entry name" value="Plakin_repeat_sf"/>
</dbReference>
<comment type="subcellular location">
    <subcellularLocation>
        <location evidence="1">Cell junction</location>
    </subcellularLocation>
</comment>
<dbReference type="GO" id="GO:0005737">
    <property type="term" value="C:cytoplasm"/>
    <property type="evidence" value="ECO:0007669"/>
    <property type="project" value="TreeGrafter"/>
</dbReference>
<dbReference type="GO" id="GO:0042995">
    <property type="term" value="C:cell projection"/>
    <property type="evidence" value="ECO:0007669"/>
    <property type="project" value="UniProtKB-SubCell"/>
</dbReference>
<evidence type="ECO:0000256" key="2">
    <source>
        <dbReference type="ARBA" id="ARBA00009109"/>
    </source>
</evidence>
<keyword evidence="8" id="KW-1185">Reference proteome</keyword>
<dbReference type="GO" id="GO:0070161">
    <property type="term" value="C:anchoring junction"/>
    <property type="evidence" value="ECO:0007669"/>
    <property type="project" value="UniProtKB-SubCell"/>
</dbReference>
<gene>
    <name evidence="7" type="primary">Plec_0</name>
    <name evidence="7" type="ORF">DRYGAM_R06105</name>
</gene>
<dbReference type="Proteomes" id="UP000604080">
    <property type="component" value="Unassembled WGS sequence"/>
</dbReference>
<dbReference type="PANTHER" id="PTHR23169">
    <property type="entry name" value="ENVOPLAKIN"/>
    <property type="match status" value="1"/>
</dbReference>
<reference evidence="7" key="1">
    <citation type="submission" date="2019-10" db="EMBL/GenBank/DDBJ databases">
        <title>Bird 10,000 Genomes (B10K) Project - Family phase.</title>
        <authorList>
            <person name="Zhang G."/>
        </authorList>
    </citation>
    <scope>NUCLEOTIDE SEQUENCE</scope>
    <source>
        <strain evidence="7">B10K-DU-002-56</strain>
        <tissue evidence="7">Muscle</tissue>
    </source>
</reference>
<dbReference type="GO" id="GO:0045110">
    <property type="term" value="P:intermediate filament bundle assembly"/>
    <property type="evidence" value="ECO:0007669"/>
    <property type="project" value="TreeGrafter"/>
</dbReference>
<evidence type="ECO:0000313" key="8">
    <source>
        <dbReference type="Proteomes" id="UP000604080"/>
    </source>
</evidence>
<keyword evidence="3" id="KW-0597">Phosphoprotein</keyword>
<evidence type="ECO:0000256" key="5">
    <source>
        <dbReference type="ARBA" id="ARBA00022949"/>
    </source>
</evidence>
<proteinExistence type="inferred from homology"/>
<dbReference type="Pfam" id="PF00681">
    <property type="entry name" value="Plectin"/>
    <property type="match status" value="10"/>
</dbReference>
<dbReference type="GO" id="GO:0016020">
    <property type="term" value="C:membrane"/>
    <property type="evidence" value="ECO:0007669"/>
    <property type="project" value="TreeGrafter"/>
</dbReference>
<evidence type="ECO:0000256" key="1">
    <source>
        <dbReference type="ARBA" id="ARBA00004282"/>
    </source>
</evidence>
<evidence type="ECO:0000256" key="6">
    <source>
        <dbReference type="ARBA" id="ARBA00023054"/>
    </source>
</evidence>
<sequence>TFKGLRDQVTADQLLSSEIINEDLFKKLKEGETSAKEVVGMDTVRKYLQGTGSIGGLLLPDSQEKISIYQAKRKGLLRPGTSLILLEAQAATGFVIDPAANKRYSVDEALRANVIGPDVYDKLLAAEKSVTGYRDPYSGGKLSLFQAMQKELIVRDHGIRLLEAQIATGGIIAPVNSHRIPVEVAYKRGYFDKKMNLILSDPSDDTKGFFDPNTHENLTYLQLKEKCITEPSTGLCLLPLNSRKRQFIDEATRQVFRSSWLPVRFGRLRGEKVSVWDLLNSEGYFTEEQRRDFKERFQSEELSLEQLVALVLRLVGEMEMKARTQISLEGLRGSVPVVWLLDMGIISERTFEELAQGVRTPEEVASMESVKRYLQGTGSIAGVFIEASKQKMSFYDAMKNNLLLPGAALRLLEAQAATGYLTDPATNQRLSVRDAVRAAVVGEELSEKLLLAERAVTGYTDPYTGSSISLCQALRKELIPLAEAVPLLEAQLATGGVVDPIHHLHLPLQAACRYGFYDEGLNQTLSQLDDTTKIFFDPNTKENVTYQQLKDRCIREAESGLWLLPLSENAMFCVDEQTMKVLKSVTVCVNVGRFKGQTVSVWDLLNSEYFSDSKRRELVQKYKDEKTEVLQEITTTITTIIQETEAQGKKFAFKGLRKRVSASDLFESQLIDKKTLDELNQGKKTVKEVTEMESVRRYLEGSNFIAGVLIQPSNEKMSIYQAMWKGILRPGTALVLLEAQAATGYIIDPEKNKKFSVEEALEVGLIGGEIFEKLLCAERAVTGYTDPYTKAPMSLFEAMNQGLIVKSHGIRLLEAQIATGGIIDPVHSHRVPVEVAYKRGYFNQEMNQILSDPSDDTKGFFDPNTHENLTYMQLLERCVQDPETGLYMLQVVKEGGKYFYIDESTKQALRSKPLQVKVGKFKDQTVSVWEILCSHYISEQKRKELVMQYKSKTLMLEDLISLILKIIEDTERRGEALKVKGLRGEVSVSELFNSEIIDKKTLDQLQDGSLTLPSLTKRDTVQRYLDGTGCIAGVLLPLRKEKMSIYQALKKGLLTEQCALGLLEAQAATGFLVDPRNHQKLSVDEAVSSGLVGSELREQLLSAEKAVTGYTDPQTGNKISLFQAVRQKIIVRDHGIRLLEAQLATGGIIDPAHSHRLPVEVAYKRGHLDEDMFLLLSDPDHGSKGFIDPNTHEKISYSQLLQRCARDGESGLYLLQIIREKEEDRGDVWFQGIRQQITASELLSAQIITEETMEKLHEGKESAQEIAKTESVRRYLEGTGSIAGVLVPSKADPSKMEKMSIYQAMWKGILRQGTALVLLEAQAATGFLVDPVKNQKLSVDEAVSSGLVGSELQNKLLSAERAVTGYTHPYTGQKMSLFQAMK</sequence>
<comment type="similarity">
    <text evidence="2">Belongs to the plakin or cytolinker family.</text>
</comment>
<dbReference type="EMBL" id="WEIT01010476">
    <property type="protein sequence ID" value="NWI75152.1"/>
    <property type="molecule type" value="Genomic_DNA"/>
</dbReference>
<evidence type="ECO:0000256" key="3">
    <source>
        <dbReference type="ARBA" id="ARBA00022553"/>
    </source>
</evidence>
<dbReference type="FunFam" id="3.90.1290.10:FF:000001">
    <property type="entry name" value="Plectin a"/>
    <property type="match status" value="5"/>
</dbReference>
<keyword evidence="4" id="KW-0677">Repeat</keyword>
<organism evidence="7 8">
    <name type="scientific">Dryoscopus gambensis</name>
    <dbReference type="NCBI Taxonomy" id="85069"/>
    <lineage>
        <taxon>Eukaryota</taxon>
        <taxon>Metazoa</taxon>
        <taxon>Chordata</taxon>
        <taxon>Craniata</taxon>
        <taxon>Vertebrata</taxon>
        <taxon>Euteleostomi</taxon>
        <taxon>Archelosauria</taxon>
        <taxon>Archosauria</taxon>
        <taxon>Dinosauria</taxon>
        <taxon>Saurischia</taxon>
        <taxon>Theropoda</taxon>
        <taxon>Coelurosauria</taxon>
        <taxon>Aves</taxon>
        <taxon>Neognathae</taxon>
        <taxon>Neoaves</taxon>
        <taxon>Telluraves</taxon>
        <taxon>Australaves</taxon>
        <taxon>Passeriformes</taxon>
        <taxon>Corvoidea</taxon>
        <taxon>Malaconotidae</taxon>
        <taxon>Dryoscopus</taxon>
    </lineage>
</organism>
<dbReference type="SMART" id="SM00250">
    <property type="entry name" value="PLEC"/>
    <property type="match status" value="23"/>
</dbReference>
<evidence type="ECO:0000313" key="7">
    <source>
        <dbReference type="EMBL" id="NWI75152.1"/>
    </source>
</evidence>
<dbReference type="InterPro" id="IPR001101">
    <property type="entry name" value="Plectin_repeat"/>
</dbReference>
<dbReference type="GO" id="GO:0042060">
    <property type="term" value="P:wound healing"/>
    <property type="evidence" value="ECO:0007669"/>
    <property type="project" value="TreeGrafter"/>
</dbReference>
<dbReference type="GO" id="GO:0045095">
    <property type="term" value="C:keratin filament"/>
    <property type="evidence" value="ECO:0007669"/>
    <property type="project" value="TreeGrafter"/>
</dbReference>